<sequence>MKALITVMTSRYTAEAIQPNSPSVEVIKEKLEFLNKWEDHTDKKQFLSQSTTEVLTVTPTSTLELLDYLHKKVGSTYLMTSRFSQDKVENFFGIVRMSSGCNTHPTPQQFLLTVNCLSFYNLARSETGSNSTADTISSILSIEDSELKGKKKLTDTVNSYFNKQAPATESTLGNAAEHPYHACEKKRLEADMSPCRLLLPRSAAYQAIALLALTASFFQQKMGAACLQQNSSSTTTFNPGTRIAGME</sequence>
<organism evidence="1 2">
    <name type="scientific">Hyalomma asiaticum</name>
    <name type="common">Tick</name>
    <dbReference type="NCBI Taxonomy" id="266040"/>
    <lineage>
        <taxon>Eukaryota</taxon>
        <taxon>Metazoa</taxon>
        <taxon>Ecdysozoa</taxon>
        <taxon>Arthropoda</taxon>
        <taxon>Chelicerata</taxon>
        <taxon>Arachnida</taxon>
        <taxon>Acari</taxon>
        <taxon>Parasitiformes</taxon>
        <taxon>Ixodida</taxon>
        <taxon>Ixodoidea</taxon>
        <taxon>Ixodidae</taxon>
        <taxon>Hyalomminae</taxon>
        <taxon>Hyalomma</taxon>
    </lineage>
</organism>
<name>A0ACB7RZ57_HYAAI</name>
<protein>
    <submittedName>
        <fullName evidence="1">Uncharacterized protein</fullName>
    </submittedName>
</protein>
<accession>A0ACB7RZ57</accession>
<keyword evidence="2" id="KW-1185">Reference proteome</keyword>
<evidence type="ECO:0000313" key="1">
    <source>
        <dbReference type="EMBL" id="KAH6927515.1"/>
    </source>
</evidence>
<comment type="caution">
    <text evidence="1">The sequence shown here is derived from an EMBL/GenBank/DDBJ whole genome shotgun (WGS) entry which is preliminary data.</text>
</comment>
<gene>
    <name evidence="1" type="ORF">HPB50_005181</name>
</gene>
<evidence type="ECO:0000313" key="2">
    <source>
        <dbReference type="Proteomes" id="UP000821845"/>
    </source>
</evidence>
<dbReference type="EMBL" id="CM023486">
    <property type="protein sequence ID" value="KAH6927515.1"/>
    <property type="molecule type" value="Genomic_DNA"/>
</dbReference>
<proteinExistence type="predicted"/>
<reference evidence="1" key="1">
    <citation type="submission" date="2020-05" db="EMBL/GenBank/DDBJ databases">
        <title>Large-scale comparative analyses of tick genomes elucidate their genetic diversity and vector capacities.</title>
        <authorList>
            <person name="Jia N."/>
            <person name="Wang J."/>
            <person name="Shi W."/>
            <person name="Du L."/>
            <person name="Sun Y."/>
            <person name="Zhan W."/>
            <person name="Jiang J."/>
            <person name="Wang Q."/>
            <person name="Zhang B."/>
            <person name="Ji P."/>
            <person name="Sakyi L.B."/>
            <person name="Cui X."/>
            <person name="Yuan T."/>
            <person name="Jiang B."/>
            <person name="Yang W."/>
            <person name="Lam T.T.-Y."/>
            <person name="Chang Q."/>
            <person name="Ding S."/>
            <person name="Wang X."/>
            <person name="Zhu J."/>
            <person name="Ruan X."/>
            <person name="Zhao L."/>
            <person name="Wei J."/>
            <person name="Que T."/>
            <person name="Du C."/>
            <person name="Cheng J."/>
            <person name="Dai P."/>
            <person name="Han X."/>
            <person name="Huang E."/>
            <person name="Gao Y."/>
            <person name="Liu J."/>
            <person name="Shao H."/>
            <person name="Ye R."/>
            <person name="Li L."/>
            <person name="Wei W."/>
            <person name="Wang X."/>
            <person name="Wang C."/>
            <person name="Yang T."/>
            <person name="Huo Q."/>
            <person name="Li W."/>
            <person name="Guo W."/>
            <person name="Chen H."/>
            <person name="Zhou L."/>
            <person name="Ni X."/>
            <person name="Tian J."/>
            <person name="Zhou Y."/>
            <person name="Sheng Y."/>
            <person name="Liu T."/>
            <person name="Pan Y."/>
            <person name="Xia L."/>
            <person name="Li J."/>
            <person name="Zhao F."/>
            <person name="Cao W."/>
        </authorList>
    </citation>
    <scope>NUCLEOTIDE SEQUENCE</scope>
    <source>
        <strain evidence="1">Hyas-2018</strain>
    </source>
</reference>
<dbReference type="Proteomes" id="UP000821845">
    <property type="component" value="Chromosome 6"/>
</dbReference>